<evidence type="ECO:0000259" key="9">
    <source>
        <dbReference type="PROSITE" id="PS50885"/>
    </source>
</evidence>
<feature type="domain" description="HAMP" evidence="9">
    <location>
        <begin position="322"/>
        <end position="376"/>
    </location>
</feature>
<keyword evidence="11" id="KW-1185">Reference proteome</keyword>
<dbReference type="InterPro" id="IPR003660">
    <property type="entry name" value="HAMP_dom"/>
</dbReference>
<comment type="similarity">
    <text evidence="5">Belongs to the methyl-accepting chemotaxis (MCP) protein family.</text>
</comment>
<feature type="transmembrane region" description="Helical" evidence="7">
    <location>
        <begin position="6"/>
        <end position="29"/>
    </location>
</feature>
<protein>
    <submittedName>
        <fullName evidence="10">Methyl-accepting chemotaxis protein</fullName>
    </submittedName>
</protein>
<dbReference type="SMART" id="SM00283">
    <property type="entry name" value="MA"/>
    <property type="match status" value="1"/>
</dbReference>
<dbReference type="Gene3D" id="6.10.340.10">
    <property type="match status" value="1"/>
</dbReference>
<dbReference type="SUPFAM" id="SSF58104">
    <property type="entry name" value="Methyl-accepting chemotaxis protein (MCP) signaling domain"/>
    <property type="match status" value="1"/>
</dbReference>
<comment type="caution">
    <text evidence="10">The sequence shown here is derived from an EMBL/GenBank/DDBJ whole genome shotgun (WGS) entry which is preliminary data.</text>
</comment>
<dbReference type="SMART" id="SM00304">
    <property type="entry name" value="HAMP"/>
    <property type="match status" value="1"/>
</dbReference>
<evidence type="ECO:0000256" key="7">
    <source>
        <dbReference type="SAM" id="Phobius"/>
    </source>
</evidence>
<proteinExistence type="inferred from homology"/>
<evidence type="ECO:0000256" key="5">
    <source>
        <dbReference type="ARBA" id="ARBA00029447"/>
    </source>
</evidence>
<evidence type="ECO:0000259" key="8">
    <source>
        <dbReference type="PROSITE" id="PS50111"/>
    </source>
</evidence>
<reference evidence="10 11" key="1">
    <citation type="submission" date="2024-09" db="EMBL/GenBank/DDBJ databases">
        <authorList>
            <person name="Sun Q."/>
            <person name="Mori K."/>
        </authorList>
    </citation>
    <scope>NUCLEOTIDE SEQUENCE [LARGE SCALE GENOMIC DNA]</scope>
    <source>
        <strain evidence="10 11">TISTR 2452</strain>
    </source>
</reference>
<keyword evidence="7" id="KW-1133">Transmembrane helix</keyword>
<keyword evidence="4 6" id="KW-0807">Transducer</keyword>
<dbReference type="PANTHER" id="PTHR32089">
    <property type="entry name" value="METHYL-ACCEPTING CHEMOTAXIS PROTEIN MCPB"/>
    <property type="match status" value="1"/>
</dbReference>
<evidence type="ECO:0000256" key="4">
    <source>
        <dbReference type="ARBA" id="ARBA00023224"/>
    </source>
</evidence>
<evidence type="ECO:0000313" key="10">
    <source>
        <dbReference type="EMBL" id="MFB9327786.1"/>
    </source>
</evidence>
<evidence type="ECO:0000313" key="11">
    <source>
        <dbReference type="Proteomes" id="UP001589747"/>
    </source>
</evidence>
<evidence type="ECO:0000256" key="3">
    <source>
        <dbReference type="ARBA" id="ARBA00023136"/>
    </source>
</evidence>
<dbReference type="Proteomes" id="UP001589747">
    <property type="component" value="Unassembled WGS sequence"/>
</dbReference>
<dbReference type="PROSITE" id="PS50885">
    <property type="entry name" value="HAMP"/>
    <property type="match status" value="1"/>
</dbReference>
<accession>A0ABV5KRG1</accession>
<keyword evidence="2" id="KW-1003">Cell membrane</keyword>
<dbReference type="Pfam" id="PF00672">
    <property type="entry name" value="HAMP"/>
    <property type="match status" value="1"/>
</dbReference>
<feature type="domain" description="Methyl-accepting transducer" evidence="8">
    <location>
        <begin position="395"/>
        <end position="645"/>
    </location>
</feature>
<dbReference type="Pfam" id="PF00015">
    <property type="entry name" value="MCPsignal"/>
    <property type="match status" value="1"/>
</dbReference>
<dbReference type="PANTHER" id="PTHR32089:SF112">
    <property type="entry name" value="LYSOZYME-LIKE PROTEIN-RELATED"/>
    <property type="match status" value="1"/>
</dbReference>
<dbReference type="Gene3D" id="3.30.450.20">
    <property type="entry name" value="PAS domain"/>
    <property type="match status" value="2"/>
</dbReference>
<evidence type="ECO:0000256" key="1">
    <source>
        <dbReference type="ARBA" id="ARBA00004236"/>
    </source>
</evidence>
<dbReference type="PROSITE" id="PS50111">
    <property type="entry name" value="CHEMOTAXIS_TRANSDUC_2"/>
    <property type="match status" value="1"/>
</dbReference>
<feature type="transmembrane region" description="Helical" evidence="7">
    <location>
        <begin position="298"/>
        <end position="320"/>
    </location>
</feature>
<evidence type="ECO:0000256" key="6">
    <source>
        <dbReference type="PROSITE-ProRule" id="PRU00284"/>
    </source>
</evidence>
<name>A0ABV5KRG1_9BACL</name>
<dbReference type="CDD" id="cd06225">
    <property type="entry name" value="HAMP"/>
    <property type="match status" value="1"/>
</dbReference>
<dbReference type="CDD" id="cd12913">
    <property type="entry name" value="PDC1_MCP_like"/>
    <property type="match status" value="1"/>
</dbReference>
<comment type="subcellular location">
    <subcellularLocation>
        <location evidence="1">Cell membrane</location>
    </subcellularLocation>
</comment>
<dbReference type="Gene3D" id="1.10.287.950">
    <property type="entry name" value="Methyl-accepting chemotaxis protein"/>
    <property type="match status" value="1"/>
</dbReference>
<sequence>MRSIKFIFILIMTLMAVIIFISQSIFSFYQFQNQVFKDAEKKLIYQADATASEINNALEKSRTLSEALSLTASRAELKDLSLLEASALSYAAADPLISGSGFWFQPNQFDPQKRIFSRYAYKYEDGIRLDETYSTGEYDYLKDTWYVNGFKGLQDVWSLPYLDPVSGSSMLTMTSAILKNGETVGVTTVDLNLKELQKKIADLTVGEKGYAMMVASDGAYVAHKDANKNLNNKITDEQGEFEPEQAKIILSAAAGGTFRSVVGGNNVYVTYAPIGETGMKLVTVMYVSELMGPIYRNLIISGIAFVVAIVVFIGLLYLFVTRQVVSPIHRLDREIRALVEKGGDLTQTIPILSRNEIGRLAGSINEFIANLRTIIAQVAHHANTIKGISSTTVQSATEAGSAAEQTAAITQDVAEGAAKQSEYATEMVDKLADNRKQIIEAQSAIERSADASHQSNGIAVRGELEISTAVRAAGQINESTHETMIMMNKLKERSMQIDEIVTAITAISGTTNLLALNASIEAERAGEHGRGFGVVAKEIRHLAEQSRKSAEDIASLIRLIQEETKASVLKMEQNTKLADQLTIRMATGNEAFLEIKRHVDETSTSLNLVRGTLDKLAMNSEQLLLSMTDTAAITEETAASAESVSANVEEQNASIEVMVHGMNELDRISEQLRNEVAKFKV</sequence>
<keyword evidence="3 7" id="KW-0472">Membrane</keyword>
<dbReference type="EMBL" id="JBHMDO010000029">
    <property type="protein sequence ID" value="MFB9327786.1"/>
    <property type="molecule type" value="Genomic_DNA"/>
</dbReference>
<gene>
    <name evidence="10" type="ORF">ACFFSY_17805</name>
</gene>
<organism evidence="10 11">
    <name type="scientific">Paenibacillus aurantiacus</name>
    <dbReference type="NCBI Taxonomy" id="1936118"/>
    <lineage>
        <taxon>Bacteria</taxon>
        <taxon>Bacillati</taxon>
        <taxon>Bacillota</taxon>
        <taxon>Bacilli</taxon>
        <taxon>Bacillales</taxon>
        <taxon>Paenibacillaceae</taxon>
        <taxon>Paenibacillus</taxon>
    </lineage>
</organism>
<evidence type="ECO:0000256" key="2">
    <source>
        <dbReference type="ARBA" id="ARBA00022475"/>
    </source>
</evidence>
<dbReference type="CDD" id="cd12912">
    <property type="entry name" value="PDC2_MCP_like"/>
    <property type="match status" value="1"/>
</dbReference>
<dbReference type="Pfam" id="PF22673">
    <property type="entry name" value="MCP-like_PDC_1"/>
    <property type="match status" value="1"/>
</dbReference>
<dbReference type="InterPro" id="IPR004089">
    <property type="entry name" value="MCPsignal_dom"/>
</dbReference>
<keyword evidence="7" id="KW-0812">Transmembrane</keyword>
<dbReference type="RefSeq" id="WP_377496429.1">
    <property type="nucleotide sequence ID" value="NZ_JBHMDO010000029.1"/>
</dbReference>